<evidence type="ECO:0000256" key="4">
    <source>
        <dbReference type="ARBA" id="ARBA00022989"/>
    </source>
</evidence>
<dbReference type="Pfam" id="PF05140">
    <property type="entry name" value="ResB"/>
    <property type="match status" value="1"/>
</dbReference>
<dbReference type="RefSeq" id="WP_085514021.1">
    <property type="nucleotide sequence ID" value="NZ_FXAP01000006.1"/>
</dbReference>
<evidence type="ECO:0000256" key="2">
    <source>
        <dbReference type="ARBA" id="ARBA00022692"/>
    </source>
</evidence>
<feature type="transmembrane region" description="Helical" evidence="6">
    <location>
        <begin position="477"/>
        <end position="497"/>
    </location>
</feature>
<reference evidence="8 9" key="1">
    <citation type="submission" date="2018-11" db="EMBL/GenBank/DDBJ databases">
        <title>Sequencing the genomes of 1000 actinobacteria strains.</title>
        <authorList>
            <person name="Klenk H.-P."/>
        </authorList>
    </citation>
    <scope>NUCLEOTIDE SEQUENCE [LARGE SCALE GENOMIC DNA]</scope>
    <source>
        <strain evidence="8 9">DSM 14012</strain>
    </source>
</reference>
<feature type="transmembrane region" description="Helical" evidence="6">
    <location>
        <begin position="96"/>
        <end position="115"/>
    </location>
</feature>
<dbReference type="PANTHER" id="PTHR31566:SF0">
    <property type="entry name" value="CYTOCHROME C BIOGENESIS PROTEIN CCS1, CHLOROPLASTIC"/>
    <property type="match status" value="1"/>
</dbReference>
<dbReference type="InterPro" id="IPR023494">
    <property type="entry name" value="Cyt_c_bgen_Ccs1/CcsB/ResB"/>
</dbReference>
<organism evidence="8 9">
    <name type="scientific">Plantibacter flavus</name>
    <dbReference type="NCBI Taxonomy" id="150123"/>
    <lineage>
        <taxon>Bacteria</taxon>
        <taxon>Bacillati</taxon>
        <taxon>Actinomycetota</taxon>
        <taxon>Actinomycetes</taxon>
        <taxon>Micrococcales</taxon>
        <taxon>Microbacteriaceae</taxon>
        <taxon>Plantibacter</taxon>
    </lineage>
</organism>
<proteinExistence type="predicted"/>
<dbReference type="AlphaFoldDB" id="A0A3N2C5Z4"/>
<gene>
    <name evidence="8" type="ORF">EDD42_3030</name>
</gene>
<name>A0A3N2C5Z4_9MICO</name>
<evidence type="ECO:0000256" key="3">
    <source>
        <dbReference type="ARBA" id="ARBA00022748"/>
    </source>
</evidence>
<evidence type="ECO:0000256" key="1">
    <source>
        <dbReference type="ARBA" id="ARBA00004141"/>
    </source>
</evidence>
<evidence type="ECO:0000313" key="9">
    <source>
        <dbReference type="Proteomes" id="UP000266915"/>
    </source>
</evidence>
<accession>A0A3N2C5Z4</accession>
<dbReference type="Proteomes" id="UP000266915">
    <property type="component" value="Unassembled WGS sequence"/>
</dbReference>
<feature type="transmembrane region" description="Helical" evidence="6">
    <location>
        <begin position="42"/>
        <end position="60"/>
    </location>
</feature>
<dbReference type="GO" id="GO:0017004">
    <property type="term" value="P:cytochrome complex assembly"/>
    <property type="evidence" value="ECO:0007669"/>
    <property type="project" value="UniProtKB-KW"/>
</dbReference>
<keyword evidence="2 6" id="KW-0812">Transmembrane</keyword>
<feature type="domain" description="ResB-like" evidence="7">
    <location>
        <begin position="40"/>
        <end position="531"/>
    </location>
</feature>
<keyword evidence="3" id="KW-0201">Cytochrome c-type biogenesis</keyword>
<comment type="caution">
    <text evidence="8">The sequence shown here is derived from an EMBL/GenBank/DDBJ whole genome shotgun (WGS) entry which is preliminary data.</text>
</comment>
<sequence length="554" mass="59821">MSRPSDHIDSAAPAPADGINQPKLGFVGWLRFFWRQLTSMRTALFLLLLLAIAAVPGSLVPQRSSDPNGVTQYFTDNPDLAPVLDKVQAFDVYSSAWFSAIYLLLFISLIGCVIPRTKHHWLALRSRPPRTPARLSRLSAFERRSDDSGATATELIDDATKQLKRQGYRVERYDAEGSASVSAERGFLRETGNLVFHSALVGILVTVGFGGGFGFSGQRVLVEGQTFVNTLLDYDSFNPGRFFNESELAPYKLTLDEFGVTYETENLDAYGQAIDYRAKVTTTSPGGKPQDATIKVNDPLRFEGTDVYLLGNGYAPTITVRDPEGKVVFSDSIPFLPQDAQLTSLGIVKVPDGLAEQLGMIGFFYPTQAASKPPFFSSYPDLAYPVLTLNVYSGDLGINAGAPKSVYALDVDDMKQLTGGDTGVESIELTPGQITDLPNGLGTVSFDNVAANPSTENYAGSVKRFASFDVHHDPTQLWVLAFAILALSGLITSLFVARRRVWVKAVTGSDGTVSLEYAGLARGEDPGLEAAVAAIAEAHSPTPVPSEPEGRITP</sequence>
<comment type="subcellular location">
    <subcellularLocation>
        <location evidence="1">Membrane</location>
        <topology evidence="1">Multi-pass membrane protein</topology>
    </subcellularLocation>
</comment>
<evidence type="ECO:0000313" key="8">
    <source>
        <dbReference type="EMBL" id="ROR82929.1"/>
    </source>
</evidence>
<keyword evidence="5 6" id="KW-0472">Membrane</keyword>
<evidence type="ECO:0000256" key="5">
    <source>
        <dbReference type="ARBA" id="ARBA00023136"/>
    </source>
</evidence>
<dbReference type="EMBL" id="RKHL01000001">
    <property type="protein sequence ID" value="ROR82929.1"/>
    <property type="molecule type" value="Genomic_DNA"/>
</dbReference>
<dbReference type="GO" id="GO:0016020">
    <property type="term" value="C:membrane"/>
    <property type="evidence" value="ECO:0007669"/>
    <property type="project" value="UniProtKB-SubCell"/>
</dbReference>
<dbReference type="InterPro" id="IPR007816">
    <property type="entry name" value="ResB-like_domain"/>
</dbReference>
<evidence type="ECO:0000256" key="6">
    <source>
        <dbReference type="SAM" id="Phobius"/>
    </source>
</evidence>
<evidence type="ECO:0000259" key="7">
    <source>
        <dbReference type="Pfam" id="PF05140"/>
    </source>
</evidence>
<feature type="transmembrane region" description="Helical" evidence="6">
    <location>
        <begin position="194"/>
        <end position="215"/>
    </location>
</feature>
<keyword evidence="4 6" id="KW-1133">Transmembrane helix</keyword>
<dbReference type="PANTHER" id="PTHR31566">
    <property type="entry name" value="CYTOCHROME C BIOGENESIS PROTEIN CCS1, CHLOROPLASTIC"/>
    <property type="match status" value="1"/>
</dbReference>
<keyword evidence="9" id="KW-1185">Reference proteome</keyword>
<protein>
    <submittedName>
        <fullName evidence="8">Cytochrome c biogenesis protein</fullName>
    </submittedName>
</protein>